<organism evidence="3 4">
    <name type="scientific">Alteriqipengyuania abyssalis</name>
    <dbReference type="NCBI Taxonomy" id="2860200"/>
    <lineage>
        <taxon>Bacteria</taxon>
        <taxon>Pseudomonadati</taxon>
        <taxon>Pseudomonadota</taxon>
        <taxon>Alphaproteobacteria</taxon>
        <taxon>Sphingomonadales</taxon>
        <taxon>Erythrobacteraceae</taxon>
        <taxon>Alteriqipengyuania</taxon>
    </lineage>
</organism>
<gene>
    <name evidence="3" type="ORF">KYN89_07950</name>
</gene>
<sequence length="266" mass="28381">MCLLGLCALLVSTAATAGPVSSRVYEPVSLADTQVEFRGEPPQAITVQTADGLTLAGAYWPPDEGVDQIVVVFQGNSYNHLVMAVRAEPLRVGGRGVLLASYRGFGDNPGEPSEAGLYRDAEAWIAQARTLQPDARLYLFGFSLGGAVALEMAARHDVTAVATMGAFTSLKDAAPALLRPFVTEQYDNLETITRVNEPILLLHGTKDETIDPRMAERLEKAGGANVTRVNLTGGGHWVPLDSLAEKIWQQWEAAEAENPAVAGKAP</sequence>
<reference evidence="3 4" key="1">
    <citation type="submission" date="2021-07" db="EMBL/GenBank/DDBJ databases">
        <title>Alteriqipengyuania abyssalis NZ-12B nov, sp.nov isolated from deep sea sponge in pacific ocean.</title>
        <authorList>
            <person name="Tareen S."/>
            <person name="Wink J."/>
        </authorList>
    </citation>
    <scope>NUCLEOTIDE SEQUENCE [LARGE SCALE GENOMIC DNA]</scope>
    <source>
        <strain evidence="3 4">NZ-12B</strain>
    </source>
</reference>
<dbReference type="SUPFAM" id="SSF53474">
    <property type="entry name" value="alpha/beta-Hydrolases"/>
    <property type="match status" value="1"/>
</dbReference>
<keyword evidence="3" id="KW-0378">Hydrolase</keyword>
<dbReference type="PANTHER" id="PTHR12277">
    <property type="entry name" value="ALPHA/BETA HYDROLASE DOMAIN-CONTAINING PROTEIN"/>
    <property type="match status" value="1"/>
</dbReference>
<keyword evidence="1" id="KW-0732">Signal</keyword>
<accession>A0ABS7PD36</accession>
<dbReference type="EMBL" id="JAHWXP010000002">
    <property type="protein sequence ID" value="MBY8336979.1"/>
    <property type="molecule type" value="Genomic_DNA"/>
</dbReference>
<evidence type="ECO:0000259" key="2">
    <source>
        <dbReference type="Pfam" id="PF00561"/>
    </source>
</evidence>
<feature type="domain" description="AB hydrolase-1" evidence="2">
    <location>
        <begin position="87"/>
        <end position="174"/>
    </location>
</feature>
<evidence type="ECO:0000256" key="1">
    <source>
        <dbReference type="SAM" id="SignalP"/>
    </source>
</evidence>
<dbReference type="Gene3D" id="3.40.50.1820">
    <property type="entry name" value="alpha/beta hydrolase"/>
    <property type="match status" value="1"/>
</dbReference>
<dbReference type="Proteomes" id="UP000759298">
    <property type="component" value="Unassembled WGS sequence"/>
</dbReference>
<name>A0ABS7PD36_9SPHN</name>
<proteinExistence type="predicted"/>
<dbReference type="GO" id="GO:0016787">
    <property type="term" value="F:hydrolase activity"/>
    <property type="evidence" value="ECO:0007669"/>
    <property type="project" value="UniProtKB-KW"/>
</dbReference>
<dbReference type="InterPro" id="IPR029058">
    <property type="entry name" value="AB_hydrolase_fold"/>
</dbReference>
<comment type="caution">
    <text evidence="3">The sequence shown here is derived from an EMBL/GenBank/DDBJ whole genome shotgun (WGS) entry which is preliminary data.</text>
</comment>
<protein>
    <submittedName>
        <fullName evidence="3">Alpha/beta hydrolase</fullName>
    </submittedName>
</protein>
<dbReference type="Pfam" id="PF00561">
    <property type="entry name" value="Abhydrolase_1"/>
    <property type="match status" value="1"/>
</dbReference>
<evidence type="ECO:0000313" key="4">
    <source>
        <dbReference type="Proteomes" id="UP000759298"/>
    </source>
</evidence>
<feature type="chain" id="PRO_5045444625" evidence="1">
    <location>
        <begin position="18"/>
        <end position="266"/>
    </location>
</feature>
<dbReference type="InterPro" id="IPR000073">
    <property type="entry name" value="AB_hydrolase_1"/>
</dbReference>
<feature type="signal peptide" evidence="1">
    <location>
        <begin position="1"/>
        <end position="17"/>
    </location>
</feature>
<keyword evidence="4" id="KW-1185">Reference proteome</keyword>
<evidence type="ECO:0000313" key="3">
    <source>
        <dbReference type="EMBL" id="MBY8336979.1"/>
    </source>
</evidence>